<evidence type="ECO:0000313" key="1">
    <source>
        <dbReference type="EMBL" id="KAF7279370.1"/>
    </source>
</evidence>
<dbReference type="Proteomes" id="UP000625711">
    <property type="component" value="Unassembled WGS sequence"/>
</dbReference>
<keyword evidence="2" id="KW-1185">Reference proteome</keyword>
<reference evidence="1" key="1">
    <citation type="submission" date="2020-08" db="EMBL/GenBank/DDBJ databases">
        <title>Genome sequencing and assembly of the red palm weevil Rhynchophorus ferrugineus.</title>
        <authorList>
            <person name="Dias G.B."/>
            <person name="Bergman C.M."/>
            <person name="Manee M."/>
        </authorList>
    </citation>
    <scope>NUCLEOTIDE SEQUENCE</scope>
    <source>
        <strain evidence="1">AA-2017</strain>
        <tissue evidence="1">Whole larva</tissue>
    </source>
</reference>
<accession>A0A834IKG6</accession>
<proteinExistence type="predicted"/>
<name>A0A834IKG6_RHYFE</name>
<sequence length="125" mass="14374">MRPSRRCRWPRRASPLSTPEYELKLPPQTDRPYAVAAATAPLLHRPVRKTAAAPFPAPYHALWRLQIYVALWSNLWDRLFNALGATDRIKKQIRSYKYGTVESFFLSDASRSFPDGVRSNGRMAK</sequence>
<evidence type="ECO:0000313" key="2">
    <source>
        <dbReference type="Proteomes" id="UP000625711"/>
    </source>
</evidence>
<organism evidence="1 2">
    <name type="scientific">Rhynchophorus ferrugineus</name>
    <name type="common">Red palm weevil</name>
    <name type="synonym">Curculio ferrugineus</name>
    <dbReference type="NCBI Taxonomy" id="354439"/>
    <lineage>
        <taxon>Eukaryota</taxon>
        <taxon>Metazoa</taxon>
        <taxon>Ecdysozoa</taxon>
        <taxon>Arthropoda</taxon>
        <taxon>Hexapoda</taxon>
        <taxon>Insecta</taxon>
        <taxon>Pterygota</taxon>
        <taxon>Neoptera</taxon>
        <taxon>Endopterygota</taxon>
        <taxon>Coleoptera</taxon>
        <taxon>Polyphaga</taxon>
        <taxon>Cucujiformia</taxon>
        <taxon>Curculionidae</taxon>
        <taxon>Dryophthorinae</taxon>
        <taxon>Rhynchophorus</taxon>
    </lineage>
</organism>
<dbReference type="EMBL" id="JAACXV010000365">
    <property type="protein sequence ID" value="KAF7279370.1"/>
    <property type="molecule type" value="Genomic_DNA"/>
</dbReference>
<gene>
    <name evidence="1" type="ORF">GWI33_007313</name>
</gene>
<protein>
    <submittedName>
        <fullName evidence="1">Uncharacterized protein</fullName>
    </submittedName>
</protein>
<comment type="caution">
    <text evidence="1">The sequence shown here is derived from an EMBL/GenBank/DDBJ whole genome shotgun (WGS) entry which is preliminary data.</text>
</comment>
<dbReference type="AlphaFoldDB" id="A0A834IKG6"/>